<feature type="transmembrane region" description="Helical" evidence="6">
    <location>
        <begin position="176"/>
        <end position="198"/>
    </location>
</feature>
<feature type="transmembrane region" description="Helical" evidence="6">
    <location>
        <begin position="36"/>
        <end position="55"/>
    </location>
</feature>
<keyword evidence="8" id="KW-1185">Reference proteome</keyword>
<dbReference type="InterPro" id="IPR019108">
    <property type="entry name" value="Caa3_assmbl_CtaG-rel"/>
</dbReference>
<evidence type="ECO:0000256" key="5">
    <source>
        <dbReference type="ARBA" id="ARBA00023136"/>
    </source>
</evidence>
<dbReference type="RefSeq" id="WP_340328452.1">
    <property type="nucleotide sequence ID" value="NZ_JAZHOF010000002.1"/>
</dbReference>
<evidence type="ECO:0000313" key="8">
    <source>
        <dbReference type="Proteomes" id="UP001378188"/>
    </source>
</evidence>
<accession>A0AAW9RLM6</accession>
<keyword evidence="3 6" id="KW-0812">Transmembrane</keyword>
<reference evidence="7 8" key="1">
    <citation type="submission" date="2024-02" db="EMBL/GenBank/DDBJ databases">
        <title>Genome analysis and characterization of Microbaculum marinisediminis sp. nov., isolated from marine sediment.</title>
        <authorList>
            <person name="Du Z.-J."/>
            <person name="Ye Y.-Q."/>
            <person name="Zhang Z.-R."/>
            <person name="Yuan S.-M."/>
            <person name="Zhang X.-Y."/>
        </authorList>
    </citation>
    <scope>NUCLEOTIDE SEQUENCE [LARGE SCALE GENOMIC DNA]</scope>
    <source>
        <strain evidence="7 8">SDUM1044001</strain>
    </source>
</reference>
<feature type="transmembrane region" description="Helical" evidence="6">
    <location>
        <begin position="101"/>
        <end position="121"/>
    </location>
</feature>
<comment type="caution">
    <text evidence="7">The sequence shown here is derived from an EMBL/GenBank/DDBJ whole genome shotgun (WGS) entry which is preliminary data.</text>
</comment>
<keyword evidence="2" id="KW-1003">Cell membrane</keyword>
<evidence type="ECO:0000256" key="6">
    <source>
        <dbReference type="SAM" id="Phobius"/>
    </source>
</evidence>
<dbReference type="Proteomes" id="UP001378188">
    <property type="component" value="Unassembled WGS sequence"/>
</dbReference>
<dbReference type="GO" id="GO:0005886">
    <property type="term" value="C:plasma membrane"/>
    <property type="evidence" value="ECO:0007669"/>
    <property type="project" value="UniProtKB-SubCell"/>
</dbReference>
<evidence type="ECO:0000313" key="7">
    <source>
        <dbReference type="EMBL" id="MEJ8570706.1"/>
    </source>
</evidence>
<feature type="transmembrane region" description="Helical" evidence="6">
    <location>
        <begin position="128"/>
        <end position="156"/>
    </location>
</feature>
<evidence type="ECO:0000256" key="3">
    <source>
        <dbReference type="ARBA" id="ARBA00022692"/>
    </source>
</evidence>
<keyword evidence="5 6" id="KW-0472">Membrane</keyword>
<keyword evidence="4 6" id="KW-1133">Transmembrane helix</keyword>
<comment type="subcellular location">
    <subcellularLocation>
        <location evidence="1">Cell membrane</location>
        <topology evidence="1">Multi-pass membrane protein</topology>
    </subcellularLocation>
</comment>
<dbReference type="AlphaFoldDB" id="A0AAW9RLM6"/>
<dbReference type="Pfam" id="PF09678">
    <property type="entry name" value="Caa3_CtaG"/>
    <property type="match status" value="1"/>
</dbReference>
<protein>
    <submittedName>
        <fullName evidence="7">Cytochrome c oxidase assembly protein</fullName>
    </submittedName>
</protein>
<feature type="transmembrane region" description="Helical" evidence="6">
    <location>
        <begin position="67"/>
        <end position="86"/>
    </location>
</feature>
<organism evidence="7 8">
    <name type="scientific">Microbaculum marinum</name>
    <dbReference type="NCBI Taxonomy" id="1764581"/>
    <lineage>
        <taxon>Bacteria</taxon>
        <taxon>Pseudomonadati</taxon>
        <taxon>Pseudomonadota</taxon>
        <taxon>Alphaproteobacteria</taxon>
        <taxon>Hyphomicrobiales</taxon>
        <taxon>Tepidamorphaceae</taxon>
        <taxon>Microbaculum</taxon>
    </lineage>
</organism>
<dbReference type="EMBL" id="JAZHOF010000002">
    <property type="protein sequence ID" value="MEJ8570706.1"/>
    <property type="molecule type" value="Genomic_DNA"/>
</dbReference>
<gene>
    <name evidence="7" type="ORF">V3328_04435</name>
</gene>
<evidence type="ECO:0000256" key="1">
    <source>
        <dbReference type="ARBA" id="ARBA00004651"/>
    </source>
</evidence>
<feature type="transmembrane region" description="Helical" evidence="6">
    <location>
        <begin position="7"/>
        <end position="24"/>
    </location>
</feature>
<sequence>MRVTGGWPLAVGLLLLGWLWLGPLPDMARRAFSPHMILHLGVAVTAAPLIVIGLLRLSPGRGTLRYPVLVAVAASALEFAVVWGWHAPAMHEMAARSHSRFALQQLSFLVAGIALWWACLAGRTREELAIGGVATLFASMHMAMLGILLILAPQLIYAPQFCLGAFGLRPLADQQLGGGLMALFGTLPFVAAGAWIASRLARQEPAGRR</sequence>
<name>A0AAW9RLM6_9HYPH</name>
<proteinExistence type="predicted"/>
<evidence type="ECO:0000256" key="4">
    <source>
        <dbReference type="ARBA" id="ARBA00022989"/>
    </source>
</evidence>
<evidence type="ECO:0000256" key="2">
    <source>
        <dbReference type="ARBA" id="ARBA00022475"/>
    </source>
</evidence>